<dbReference type="Gene3D" id="2.60.40.10">
    <property type="entry name" value="Immunoglobulins"/>
    <property type="match status" value="1"/>
</dbReference>
<organism evidence="3 4">
    <name type="scientific">Mesotoga prima MesG1.Ag.4.2</name>
    <dbReference type="NCBI Taxonomy" id="660470"/>
    <lineage>
        <taxon>Bacteria</taxon>
        <taxon>Thermotogati</taxon>
        <taxon>Thermotogota</taxon>
        <taxon>Thermotogae</taxon>
        <taxon>Kosmotogales</taxon>
        <taxon>Kosmotogaceae</taxon>
        <taxon>Mesotoga</taxon>
    </lineage>
</organism>
<name>I2F6U8_9BACT</name>
<dbReference type="STRING" id="660470.Theba_2008"/>
<keyword evidence="4" id="KW-1185">Reference proteome</keyword>
<gene>
    <name evidence="3" type="ORF">Theba_2008</name>
</gene>
<protein>
    <submittedName>
        <fullName evidence="3">Putative phosphohydrolase</fullName>
    </submittedName>
</protein>
<dbReference type="PANTHER" id="PTHR22953">
    <property type="entry name" value="ACID PHOSPHATASE RELATED"/>
    <property type="match status" value="1"/>
</dbReference>
<feature type="domain" description="Calcineurin-like phosphoesterase" evidence="2">
    <location>
        <begin position="115"/>
        <end position="280"/>
    </location>
</feature>
<dbReference type="GeneID" id="87107767"/>
<keyword evidence="1" id="KW-0732">Signal</keyword>
<dbReference type="AlphaFoldDB" id="I2F6U8"/>
<dbReference type="RefSeq" id="WP_014731435.1">
    <property type="nucleotide sequence ID" value="NC_017934.1"/>
</dbReference>
<dbReference type="InterPro" id="IPR004843">
    <property type="entry name" value="Calcineurin-like_PHP"/>
</dbReference>
<evidence type="ECO:0000313" key="3">
    <source>
        <dbReference type="EMBL" id="AFK07651.1"/>
    </source>
</evidence>
<dbReference type="InterPro" id="IPR039331">
    <property type="entry name" value="PAPs-like"/>
</dbReference>
<proteinExistence type="predicted"/>
<dbReference type="Proteomes" id="UP000002881">
    <property type="component" value="Chromosome"/>
</dbReference>
<dbReference type="GO" id="GO:0003993">
    <property type="term" value="F:acid phosphatase activity"/>
    <property type="evidence" value="ECO:0007669"/>
    <property type="project" value="InterPro"/>
</dbReference>
<dbReference type="InterPro" id="IPR029052">
    <property type="entry name" value="Metallo-depent_PP-like"/>
</dbReference>
<dbReference type="HOGENOM" id="CLU_035600_0_0_0"/>
<sequence length="349" mass="39728" precursor="true">MKKYMLLLFLLIIGQVFSVYLNDISRDGVTVSWFTEEPSTSYLIVYDGSNESIHSDEEVTLHRFRVSGLLPGMSYAYTVKSEKDGEVIYKGNGILTTAPNRNTPFSFAAYGDSRNNYVVHSEIVHGIASENVPLVIHTGDIVSTDDAIEEWIDFFEVTEVLSDSVLYSVIGNHESEAINYLKFFAFPGNERYYSLWYGDIFFIFLNTNEAFDKYSQQYVWLLTQLEEAEEEDPAHIVVCLHHPPYSYGSHGDHLYLKEYLVPVFENYNVDLVLSGHDHGYQRIERNGVTYVITAGGGAPLYDITRGESLVASAKAFHYMLFNYTLEGLYGYSKTPEGLILDSFYIPKHN</sequence>
<evidence type="ECO:0000259" key="2">
    <source>
        <dbReference type="Pfam" id="PF00149"/>
    </source>
</evidence>
<keyword evidence="3" id="KW-0378">Hydrolase</keyword>
<evidence type="ECO:0000313" key="4">
    <source>
        <dbReference type="Proteomes" id="UP000002881"/>
    </source>
</evidence>
<reference evidence="3 4" key="1">
    <citation type="journal article" date="2012" name="Genome Biol. Evol.">
        <title>Genome Sequence of the Mesophilic Thermotogales Bacterium Mesotoga prima MesG1.Ag.4.2 Reveals the Largest Thermotogales Genome To Date.</title>
        <authorList>
            <person name="Zhaxybayeva O."/>
            <person name="Swithers K.S."/>
            <person name="Foght J."/>
            <person name="Green A.G."/>
            <person name="Bruce D."/>
            <person name="Detter C."/>
            <person name="Han S."/>
            <person name="Teshima H."/>
            <person name="Han J."/>
            <person name="Woyke T."/>
            <person name="Pitluck S."/>
            <person name="Nolan M."/>
            <person name="Ivanova N."/>
            <person name="Pati A."/>
            <person name="Land M.L."/>
            <person name="Dlutek M."/>
            <person name="Doolittle W.F."/>
            <person name="Noll K.M."/>
            <person name="Nesbo C.L."/>
        </authorList>
    </citation>
    <scope>NUCLEOTIDE SEQUENCE [LARGE SCALE GENOMIC DNA]</scope>
    <source>
        <strain evidence="4">mesG1.Ag.4.2</strain>
    </source>
</reference>
<dbReference type="InterPro" id="IPR036116">
    <property type="entry name" value="FN3_sf"/>
</dbReference>
<dbReference type="SUPFAM" id="SSF49265">
    <property type="entry name" value="Fibronectin type III"/>
    <property type="match status" value="1"/>
</dbReference>
<dbReference type="InterPro" id="IPR003961">
    <property type="entry name" value="FN3_dom"/>
</dbReference>
<dbReference type="eggNOG" id="COG1409">
    <property type="taxonomic scope" value="Bacteria"/>
</dbReference>
<accession>I2F6U8</accession>
<dbReference type="Gene3D" id="3.60.21.10">
    <property type="match status" value="1"/>
</dbReference>
<dbReference type="KEGG" id="mpg:Theba_2008"/>
<dbReference type="PANTHER" id="PTHR22953:SF153">
    <property type="entry name" value="PURPLE ACID PHOSPHATASE"/>
    <property type="match status" value="1"/>
</dbReference>
<dbReference type="Pfam" id="PF00149">
    <property type="entry name" value="Metallophos"/>
    <property type="match status" value="1"/>
</dbReference>
<evidence type="ECO:0000256" key="1">
    <source>
        <dbReference type="ARBA" id="ARBA00022729"/>
    </source>
</evidence>
<dbReference type="SUPFAM" id="SSF56300">
    <property type="entry name" value="Metallo-dependent phosphatases"/>
    <property type="match status" value="1"/>
</dbReference>
<dbReference type="EMBL" id="CP003532">
    <property type="protein sequence ID" value="AFK07651.1"/>
    <property type="molecule type" value="Genomic_DNA"/>
</dbReference>
<dbReference type="CDD" id="cd00063">
    <property type="entry name" value="FN3"/>
    <property type="match status" value="1"/>
</dbReference>
<dbReference type="InterPro" id="IPR013783">
    <property type="entry name" value="Ig-like_fold"/>
</dbReference>